<dbReference type="GO" id="GO:0017000">
    <property type="term" value="P:antibiotic biosynthetic process"/>
    <property type="evidence" value="ECO:0007669"/>
    <property type="project" value="InterPro"/>
</dbReference>
<feature type="domain" description="Allene oxide cyclase barrel-like" evidence="1">
    <location>
        <begin position="90"/>
        <end position="179"/>
    </location>
</feature>
<reference evidence="2" key="1">
    <citation type="journal article" date="2006" name="Chem. Biol.">
        <title>Genetic characterization of the chlorothricin gene cluster as a model for spirotetronate antibiotic biosynthesis.</title>
        <authorList>
            <person name="Jia X.Y."/>
            <person name="Tian Z.H."/>
            <person name="Shao L."/>
            <person name="Qu X.D."/>
            <person name="Zhao Q.F."/>
            <person name="Tang J."/>
            <person name="Tang G.L."/>
            <person name="Liu W."/>
        </authorList>
    </citation>
    <scope>NUCLEOTIDE SEQUENCE</scope>
</reference>
<organism evidence="2">
    <name type="scientific">Streptomyces antibioticus</name>
    <dbReference type="NCBI Taxonomy" id="1890"/>
    <lineage>
        <taxon>Bacteria</taxon>
        <taxon>Bacillati</taxon>
        <taxon>Actinomycetota</taxon>
        <taxon>Actinomycetes</taxon>
        <taxon>Kitasatosporales</taxon>
        <taxon>Streptomycetaceae</taxon>
        <taxon>Streptomyces</taxon>
    </lineage>
</organism>
<dbReference type="InterPro" id="IPR041013">
    <property type="entry name" value="AOC-like"/>
</dbReference>
<accession>Q0R4M0</accession>
<dbReference type="GO" id="GO:0016853">
    <property type="term" value="F:isomerase activity"/>
    <property type="evidence" value="ECO:0007669"/>
    <property type="project" value="InterPro"/>
</dbReference>
<name>Q0R4M0_STRAT</name>
<dbReference type="EMBL" id="DQ116941">
    <property type="protein sequence ID" value="AAZ77701.1"/>
    <property type="molecule type" value="Genomic_DNA"/>
</dbReference>
<reference evidence="2" key="2">
    <citation type="submission" date="2006-08" db="EMBL/GenBank/DDBJ databases">
        <authorList>
            <person name="Jia X.-Y."/>
            <person name="Zhao Q.-F."/>
            <person name="Tian Z.-H."/>
            <person name="Tang G.-L."/>
            <person name="Liu W."/>
        </authorList>
    </citation>
    <scope>NUCLEOTIDE SEQUENCE</scope>
</reference>
<sequence length="191" mass="20347">MTVGAAAPEGLDRRALDSGQLAFQGQMPATSLVEPRDLALAAAAAAGIYDPAKDSAEEALKKCVIVEGLTEVIEKMAIHDEGTHGAAALAEYQDGFFDADGNRVGTVIGSARVLSMAPHMWQYHQSRTEFEGGTFETHGVIDGTAILHGFTQIFQLTGKTGRFAGKAGFMTLTIDDPTQRPPRYRTSFAMA</sequence>
<evidence type="ECO:0000259" key="1">
    <source>
        <dbReference type="Pfam" id="PF18678"/>
    </source>
</evidence>
<protein>
    <submittedName>
        <fullName evidence="2">ChlL</fullName>
    </submittedName>
</protein>
<evidence type="ECO:0000313" key="2">
    <source>
        <dbReference type="EMBL" id="AAZ77701.1"/>
    </source>
</evidence>
<proteinExistence type="predicted"/>
<dbReference type="AlphaFoldDB" id="Q0R4M0"/>
<dbReference type="Pfam" id="PF18678">
    <property type="entry name" value="AOC_like"/>
    <property type="match status" value="1"/>
</dbReference>